<sequence>MSELVAQVSITSTSPTKPFGVPRCSSVYPSGTSLDGSTGSWPSAATRGWSNTGLPSASSGYQTGIGTPKNRWREMSQSPASPPTQFS</sequence>
<gene>
    <name evidence="2" type="ORF">UFOPK3516_00905</name>
</gene>
<dbReference type="AlphaFoldDB" id="A0A6J7G8M0"/>
<name>A0A6J7G8M0_9ZZZZ</name>
<dbReference type="EMBL" id="CAFBMB010000060">
    <property type="protein sequence ID" value="CAB4900393.1"/>
    <property type="molecule type" value="Genomic_DNA"/>
</dbReference>
<evidence type="ECO:0000313" key="2">
    <source>
        <dbReference type="EMBL" id="CAB4900393.1"/>
    </source>
</evidence>
<reference evidence="2" key="1">
    <citation type="submission" date="2020-05" db="EMBL/GenBank/DDBJ databases">
        <authorList>
            <person name="Chiriac C."/>
            <person name="Salcher M."/>
            <person name="Ghai R."/>
            <person name="Kavagutti S V."/>
        </authorList>
    </citation>
    <scope>NUCLEOTIDE SEQUENCE</scope>
</reference>
<proteinExistence type="predicted"/>
<accession>A0A6J7G8M0</accession>
<protein>
    <submittedName>
        <fullName evidence="2">Unannotated protein</fullName>
    </submittedName>
</protein>
<organism evidence="2">
    <name type="scientific">freshwater metagenome</name>
    <dbReference type="NCBI Taxonomy" id="449393"/>
    <lineage>
        <taxon>unclassified sequences</taxon>
        <taxon>metagenomes</taxon>
        <taxon>ecological metagenomes</taxon>
    </lineage>
</organism>
<feature type="region of interest" description="Disordered" evidence="1">
    <location>
        <begin position="1"/>
        <end position="87"/>
    </location>
</feature>
<feature type="compositionally biased region" description="Polar residues" evidence="1">
    <location>
        <begin position="27"/>
        <end position="65"/>
    </location>
</feature>
<evidence type="ECO:0000256" key="1">
    <source>
        <dbReference type="SAM" id="MobiDB-lite"/>
    </source>
</evidence>
<feature type="compositionally biased region" description="Polar residues" evidence="1">
    <location>
        <begin position="75"/>
        <end position="87"/>
    </location>
</feature>